<reference evidence="2 3" key="1">
    <citation type="submission" date="2021-06" db="EMBL/GenBank/DDBJ databases">
        <authorList>
            <person name="Palmer J.M."/>
        </authorList>
    </citation>
    <scope>NUCLEOTIDE SEQUENCE [LARGE SCALE GENOMIC DNA]</scope>
    <source>
        <strain evidence="2 3">XC_2019</strain>
        <tissue evidence="2">Muscle</tissue>
    </source>
</reference>
<organism evidence="2 3">
    <name type="scientific">Xenoophorus captivus</name>
    <dbReference type="NCBI Taxonomy" id="1517983"/>
    <lineage>
        <taxon>Eukaryota</taxon>
        <taxon>Metazoa</taxon>
        <taxon>Chordata</taxon>
        <taxon>Craniata</taxon>
        <taxon>Vertebrata</taxon>
        <taxon>Euteleostomi</taxon>
        <taxon>Actinopterygii</taxon>
        <taxon>Neopterygii</taxon>
        <taxon>Teleostei</taxon>
        <taxon>Neoteleostei</taxon>
        <taxon>Acanthomorphata</taxon>
        <taxon>Ovalentaria</taxon>
        <taxon>Atherinomorphae</taxon>
        <taxon>Cyprinodontiformes</taxon>
        <taxon>Goodeidae</taxon>
        <taxon>Xenoophorus</taxon>
    </lineage>
</organism>
<proteinExistence type="predicted"/>
<keyword evidence="1" id="KW-1133">Transmembrane helix</keyword>
<comment type="caution">
    <text evidence="2">The sequence shown here is derived from an EMBL/GenBank/DDBJ whole genome shotgun (WGS) entry which is preliminary data.</text>
</comment>
<evidence type="ECO:0000313" key="3">
    <source>
        <dbReference type="Proteomes" id="UP001434883"/>
    </source>
</evidence>
<keyword evidence="3" id="KW-1185">Reference proteome</keyword>
<protein>
    <submittedName>
        <fullName evidence="2">Uncharacterized protein</fullName>
    </submittedName>
</protein>
<dbReference type="Proteomes" id="UP001434883">
    <property type="component" value="Unassembled WGS sequence"/>
</dbReference>
<dbReference type="EMBL" id="JAHRIN010075765">
    <property type="protein sequence ID" value="MEQ2217304.1"/>
    <property type="molecule type" value="Genomic_DNA"/>
</dbReference>
<gene>
    <name evidence="2" type="ORF">XENOCAPTIV_004293</name>
</gene>
<evidence type="ECO:0000313" key="2">
    <source>
        <dbReference type="EMBL" id="MEQ2217304.1"/>
    </source>
</evidence>
<keyword evidence="1" id="KW-0812">Transmembrane</keyword>
<name>A0ABV0SAJ9_9TELE</name>
<evidence type="ECO:0000256" key="1">
    <source>
        <dbReference type="SAM" id="Phobius"/>
    </source>
</evidence>
<keyword evidence="1" id="KW-0472">Membrane</keyword>
<accession>A0ABV0SAJ9</accession>
<feature type="transmembrane region" description="Helical" evidence="1">
    <location>
        <begin position="35"/>
        <end position="61"/>
    </location>
</feature>
<sequence length="185" mass="20635">MALRKSWASTVKRTVFINPCHHDILLLFFSKFRSFCLSTFLISVVSVLFLIQCFPSVLLSYRCGSGGRSSSFNRWVASSNALSVRLNHVSLGKDTSPDLPADGGQRVRWRRLYGSLASVSLTQCSCSVAHHCQCVNGWMTDCSVKHFGVWGLDKVLYKCRPFTTSYNFSHIIGVSECCFTEGEGL</sequence>